<dbReference type="Proteomes" id="UP000694561">
    <property type="component" value="Unplaced"/>
</dbReference>
<sequence>MGVGHLPPERACHAHRREGRSGGNLLEPWDLRSGGRTWGQCPRGVSRSGAGSRAPFTAGAERGRWGADVPHHHADQGGPGEVQGPADNRPNRQRL</sequence>
<evidence type="ECO:0000256" key="1">
    <source>
        <dbReference type="SAM" id="MobiDB-lite"/>
    </source>
</evidence>
<organism evidence="2 3">
    <name type="scientific">Monodon monoceros</name>
    <name type="common">Narwhal</name>
    <name type="synonym">Ceratodon monodon</name>
    <dbReference type="NCBI Taxonomy" id="40151"/>
    <lineage>
        <taxon>Eukaryota</taxon>
        <taxon>Metazoa</taxon>
        <taxon>Chordata</taxon>
        <taxon>Craniata</taxon>
        <taxon>Vertebrata</taxon>
        <taxon>Euteleostomi</taxon>
        <taxon>Mammalia</taxon>
        <taxon>Eutheria</taxon>
        <taxon>Laurasiatheria</taxon>
        <taxon>Artiodactyla</taxon>
        <taxon>Whippomorpha</taxon>
        <taxon>Cetacea</taxon>
        <taxon>Odontoceti</taxon>
        <taxon>Monodontidae</taxon>
        <taxon>Monodon</taxon>
    </lineage>
</organism>
<dbReference type="Ensembl" id="ENSMMNT00015009720.1">
    <property type="protein sequence ID" value="ENSMMNP00015008892.1"/>
    <property type="gene ID" value="ENSMMNG00015006613.1"/>
</dbReference>
<feature type="region of interest" description="Disordered" evidence="1">
    <location>
        <begin position="1"/>
        <end position="95"/>
    </location>
</feature>
<dbReference type="GeneTree" id="ENSGT01040000242881"/>
<name>A0A8C6AZP8_MONMO</name>
<keyword evidence="3" id="KW-1185">Reference proteome</keyword>
<dbReference type="AlphaFoldDB" id="A0A8C6AZP8"/>
<accession>A0A8C6AZP8</accession>
<feature type="compositionally biased region" description="Basic and acidic residues" evidence="1">
    <location>
        <begin position="61"/>
        <end position="75"/>
    </location>
</feature>
<evidence type="ECO:0000313" key="3">
    <source>
        <dbReference type="Proteomes" id="UP000694561"/>
    </source>
</evidence>
<reference evidence="2" key="2">
    <citation type="submission" date="2025-09" db="UniProtKB">
        <authorList>
            <consortium name="Ensembl"/>
        </authorList>
    </citation>
    <scope>IDENTIFICATION</scope>
</reference>
<evidence type="ECO:0000313" key="2">
    <source>
        <dbReference type="Ensembl" id="ENSMMNP00015008892.1"/>
    </source>
</evidence>
<proteinExistence type="predicted"/>
<reference evidence="2" key="1">
    <citation type="submission" date="2025-08" db="UniProtKB">
        <authorList>
            <consortium name="Ensembl"/>
        </authorList>
    </citation>
    <scope>IDENTIFICATION</scope>
</reference>
<protein>
    <submittedName>
        <fullName evidence="2">Uncharacterized protein</fullName>
    </submittedName>
</protein>